<gene>
    <name evidence="1" type="ORF">SO3561_07834</name>
</gene>
<dbReference type="Proteomes" id="UP000217446">
    <property type="component" value="Unassembled WGS sequence"/>
</dbReference>
<dbReference type="EMBL" id="BDQI01000024">
    <property type="protein sequence ID" value="GAX56267.1"/>
    <property type="molecule type" value="Genomic_DNA"/>
</dbReference>
<dbReference type="RefSeq" id="WP_159064540.1">
    <property type="nucleotide sequence ID" value="NZ_BDQI01000024.1"/>
</dbReference>
<organism evidence="1 2">
    <name type="scientific">Streptomyces olivochromogenes</name>
    <dbReference type="NCBI Taxonomy" id="1963"/>
    <lineage>
        <taxon>Bacteria</taxon>
        <taxon>Bacillati</taxon>
        <taxon>Actinomycetota</taxon>
        <taxon>Actinomycetes</taxon>
        <taxon>Kitasatosporales</taxon>
        <taxon>Streptomycetaceae</taxon>
        <taxon>Streptomyces</taxon>
    </lineage>
</organism>
<evidence type="ECO:0000313" key="2">
    <source>
        <dbReference type="Proteomes" id="UP000217446"/>
    </source>
</evidence>
<reference evidence="2" key="1">
    <citation type="submission" date="2017-05" db="EMBL/GenBank/DDBJ databases">
        <title>Streptomyces olivochromogenes NBRC 3561 whole genome shotgun sequence.</title>
        <authorList>
            <person name="Dohra H."/>
            <person name="Kodani S."/>
        </authorList>
    </citation>
    <scope>NUCLEOTIDE SEQUENCE [LARGE SCALE GENOMIC DNA]</scope>
    <source>
        <strain evidence="2">NBRC 3561</strain>
    </source>
</reference>
<keyword evidence="2" id="KW-1185">Reference proteome</keyword>
<evidence type="ECO:0000313" key="1">
    <source>
        <dbReference type="EMBL" id="GAX56267.1"/>
    </source>
</evidence>
<sequence>MRAATTNCGWCSAYVAMIPVNVAASATDRGDNHGFDLPGTALRRA</sequence>
<proteinExistence type="predicted"/>
<accession>A0A250VPZ5</accession>
<comment type="caution">
    <text evidence="1">The sequence shown here is derived from an EMBL/GenBank/DDBJ whole genome shotgun (WGS) entry which is preliminary data.</text>
</comment>
<name>A0A250VPZ5_STROL</name>
<protein>
    <submittedName>
        <fullName evidence="1">Uncharacterized protein</fullName>
    </submittedName>
</protein>
<dbReference type="AlphaFoldDB" id="A0A250VPZ5"/>